<evidence type="ECO:0000313" key="1">
    <source>
        <dbReference type="EMBL" id="KAI8427212.1"/>
    </source>
</evidence>
<accession>A0ACC0JSR8</accession>
<sequence>MSKLSAYDSEAVGFDSVKSSKRPEKTCSTQTTEFGETGTGSQANMSADIGCTASPEELNAQEDILREYPPPGLNEFLRKVVPTMMEQLDERDKELSFNSSDSEEEEIITAKLFQEIQVNTDTPSFGSGDHQTSTVLDLSFSSAGNSLAVSIGKAQHEQWCQHDGLIRIYTAKRSADDKFVHSLDITQKNCVTVVRYHPNVAALFAYGTTSGEVVLCSLRTLSSSVEENLQLTSPSGCHGSKRVSFLMWADSALTNTYLTMQILNTGKRRGASDQVLMSSGSDGTINVWQVNTNLNIFEGIVCYNVNGSSKMAAPDISCFDFIKTYPLRSWDEKTPDDIFVVGTKCGKLFLCKIKPQEQLEKVMVDPVFEVLEGHKTCVLSVVFSYQKPGVFASVSMDSELRLYHVNQLGPLKIICLDVPATCVAWLPHSAGGVAVGARGADVTVCDARGRSLAAGLKGEAVCLAFTHASTTRLAAGDSQGAVRVWELPGRRTRLTPEDLLF</sequence>
<comment type="caution">
    <text evidence="1">The sequence shown here is derived from an EMBL/GenBank/DDBJ whole genome shotgun (WGS) entry which is preliminary data.</text>
</comment>
<organism evidence="1 2">
    <name type="scientific">Choristoneura fumiferana</name>
    <name type="common">Spruce budworm moth</name>
    <name type="synonym">Archips fumiferana</name>
    <dbReference type="NCBI Taxonomy" id="7141"/>
    <lineage>
        <taxon>Eukaryota</taxon>
        <taxon>Metazoa</taxon>
        <taxon>Ecdysozoa</taxon>
        <taxon>Arthropoda</taxon>
        <taxon>Hexapoda</taxon>
        <taxon>Insecta</taxon>
        <taxon>Pterygota</taxon>
        <taxon>Neoptera</taxon>
        <taxon>Endopterygota</taxon>
        <taxon>Lepidoptera</taxon>
        <taxon>Glossata</taxon>
        <taxon>Ditrysia</taxon>
        <taxon>Tortricoidea</taxon>
        <taxon>Tortricidae</taxon>
        <taxon>Tortricinae</taxon>
        <taxon>Choristoneura</taxon>
    </lineage>
</organism>
<dbReference type="Proteomes" id="UP001064048">
    <property type="component" value="Chromosome 26"/>
</dbReference>
<name>A0ACC0JSR8_CHOFU</name>
<gene>
    <name evidence="1" type="ORF">MSG28_014810</name>
</gene>
<evidence type="ECO:0000313" key="2">
    <source>
        <dbReference type="Proteomes" id="UP001064048"/>
    </source>
</evidence>
<dbReference type="EMBL" id="CM046126">
    <property type="protein sequence ID" value="KAI8427212.1"/>
    <property type="molecule type" value="Genomic_DNA"/>
</dbReference>
<proteinExistence type="predicted"/>
<reference evidence="1 2" key="1">
    <citation type="journal article" date="2022" name="Genome Biol. Evol.">
        <title>The Spruce Budworm Genome: Reconstructing the Evolutionary History of Antifreeze Proteins.</title>
        <authorList>
            <person name="Beliveau C."/>
            <person name="Gagne P."/>
            <person name="Picq S."/>
            <person name="Vernygora O."/>
            <person name="Keeling C.I."/>
            <person name="Pinkney K."/>
            <person name="Doucet D."/>
            <person name="Wen F."/>
            <person name="Johnston J.S."/>
            <person name="Maaroufi H."/>
            <person name="Boyle B."/>
            <person name="Laroche J."/>
            <person name="Dewar K."/>
            <person name="Juretic N."/>
            <person name="Blackburn G."/>
            <person name="Nisole A."/>
            <person name="Brunet B."/>
            <person name="Brandao M."/>
            <person name="Lumley L."/>
            <person name="Duan J."/>
            <person name="Quan G."/>
            <person name="Lucarotti C.J."/>
            <person name="Roe A.D."/>
            <person name="Sperling F.A.H."/>
            <person name="Levesque R.C."/>
            <person name="Cusson M."/>
        </authorList>
    </citation>
    <scope>NUCLEOTIDE SEQUENCE [LARGE SCALE GENOMIC DNA]</scope>
    <source>
        <strain evidence="1">Glfc:IPQL:Cfum</strain>
    </source>
</reference>
<keyword evidence="2" id="KW-1185">Reference proteome</keyword>
<protein>
    <submittedName>
        <fullName evidence="1">Uncharacterized protein</fullName>
    </submittedName>
</protein>